<keyword evidence="1" id="KW-0489">Methyltransferase</keyword>
<reference evidence="1" key="1">
    <citation type="submission" date="2022-05" db="EMBL/GenBank/DDBJ databases">
        <title>Description of a novel species of Leclercia; Leclercia tamurae and the Proposal for a Novel Genus Silvania gen. nov. Containing Two Novel Species Silvania hatchlandensis sp. nov. and Silvania confinis sp. nov. Isolated from the Rhizosphere of Oak.</title>
        <authorList>
            <person name="Maddock D.W."/>
            <person name="Brady C.L."/>
            <person name="Denman S."/>
            <person name="Arnold D."/>
        </authorList>
    </citation>
    <scope>NUCLEOTIDE SEQUENCE</scope>
    <source>
        <strain evidence="1">H19S6</strain>
    </source>
</reference>
<evidence type="ECO:0000313" key="1">
    <source>
        <dbReference type="EMBL" id="MCU6665427.1"/>
    </source>
</evidence>
<name>A0A9J6Q5G3_9ENTR</name>
<sequence length="333" mass="36978">MHWQPFRGTAPRTMTIYSASFPDVSDSWPMKDEVTRELNAFDKALKADPQLKPPIVKKDASGDVTISCQHRWSEEAFATRPAVVAWRTRLVPTALALYAIQNPLDEHLPDGTRMDSNSRQWFIHANDAIGIRSRARVLAVLAENYLRNDIDNAWVSLASGAAIPVLEALRNAHLDGQKVHLTLVDYDPVSLQWAKKMAAAEGLTIGEQVTVLERNLIHALIRSDDLVQELGEGHVELVDALGIFEYFNDTDAVTFLKHILRLIKPGGAIVVSNMLTSSPQIDFALRCIGWTPIFPRTLQQLQDIHLAAGIPVENVTVIVPKDGVYAVMEIRVG</sequence>
<accession>A0A9J6Q5G3</accession>
<keyword evidence="1" id="KW-0808">Transferase</keyword>
<dbReference type="RefSeq" id="WP_271283003.1">
    <property type="nucleotide sequence ID" value="NZ_JAMGZK010000050.1"/>
</dbReference>
<dbReference type="GO" id="GO:0032259">
    <property type="term" value="P:methylation"/>
    <property type="evidence" value="ECO:0007669"/>
    <property type="project" value="UniProtKB-KW"/>
</dbReference>
<proteinExistence type="predicted"/>
<protein>
    <submittedName>
        <fullName evidence="1">Class I SAM-dependent methyltransferase</fullName>
    </submittedName>
</protein>
<dbReference type="GO" id="GO:0008168">
    <property type="term" value="F:methyltransferase activity"/>
    <property type="evidence" value="ECO:0007669"/>
    <property type="project" value="UniProtKB-KW"/>
</dbReference>
<dbReference type="Gene3D" id="3.40.50.150">
    <property type="entry name" value="Vaccinia Virus protein VP39"/>
    <property type="match status" value="1"/>
</dbReference>
<dbReference type="Proteomes" id="UP001063816">
    <property type="component" value="Unassembled WGS sequence"/>
</dbReference>
<dbReference type="CDD" id="cd02440">
    <property type="entry name" value="AdoMet_MTases"/>
    <property type="match status" value="1"/>
</dbReference>
<keyword evidence="2" id="KW-1185">Reference proteome</keyword>
<dbReference type="SUPFAM" id="SSF53335">
    <property type="entry name" value="S-adenosyl-L-methionine-dependent methyltransferases"/>
    <property type="match status" value="1"/>
</dbReference>
<dbReference type="EMBL" id="JAMGZK010000050">
    <property type="protein sequence ID" value="MCU6665427.1"/>
    <property type="molecule type" value="Genomic_DNA"/>
</dbReference>
<evidence type="ECO:0000313" key="2">
    <source>
        <dbReference type="Proteomes" id="UP001063816"/>
    </source>
</evidence>
<gene>
    <name evidence="1" type="ORF">M8014_13865</name>
</gene>
<comment type="caution">
    <text evidence="1">The sequence shown here is derived from an EMBL/GenBank/DDBJ whole genome shotgun (WGS) entry which is preliminary data.</text>
</comment>
<organism evidence="1 2">
    <name type="scientific">Silvania hatchlandensis</name>
    <dbReference type="NCBI Taxonomy" id="2926469"/>
    <lineage>
        <taxon>Bacteria</taxon>
        <taxon>Pseudomonadati</taxon>
        <taxon>Pseudomonadota</taxon>
        <taxon>Gammaproteobacteria</taxon>
        <taxon>Enterobacterales</taxon>
        <taxon>Enterobacteriaceae</taxon>
        <taxon>Silvania</taxon>
    </lineage>
</organism>
<dbReference type="AlphaFoldDB" id="A0A9J6Q5G3"/>
<dbReference type="InterPro" id="IPR029063">
    <property type="entry name" value="SAM-dependent_MTases_sf"/>
</dbReference>